<reference evidence="4" key="1">
    <citation type="submission" date="2018-05" db="EMBL/GenBank/DDBJ databases">
        <authorList>
            <person name="Lanie J.A."/>
            <person name="Ng W.-L."/>
            <person name="Kazmierczak K.M."/>
            <person name="Andrzejewski T.M."/>
            <person name="Davidsen T.M."/>
            <person name="Wayne K.J."/>
            <person name="Tettelin H."/>
            <person name="Glass J.I."/>
            <person name="Rusch D."/>
            <person name="Podicherti R."/>
            <person name="Tsui H.-C.T."/>
            <person name="Winkler M.E."/>
        </authorList>
    </citation>
    <scope>NUCLEOTIDE SEQUENCE</scope>
</reference>
<sequence>MSFKKLKSWAKVNLSLKVIKRLPNNYHKIESLITFIEFSDEIKIKNIDETKHKISFLGKFSKGIGKKNTVIKLLNLLNKKKLIKNKKFEIKVTKNIPQKSGMGGG</sequence>
<accession>A0A382K7A4</accession>
<dbReference type="InterPro" id="IPR020568">
    <property type="entry name" value="Ribosomal_Su5_D2-typ_SF"/>
</dbReference>
<dbReference type="EMBL" id="UINC01078639">
    <property type="protein sequence ID" value="SVC19906.1"/>
    <property type="molecule type" value="Genomic_DNA"/>
</dbReference>
<organism evidence="4">
    <name type="scientific">marine metagenome</name>
    <dbReference type="NCBI Taxonomy" id="408172"/>
    <lineage>
        <taxon>unclassified sequences</taxon>
        <taxon>metagenomes</taxon>
        <taxon>ecological metagenomes</taxon>
    </lineage>
</organism>
<keyword evidence="2" id="KW-0808">Transferase</keyword>
<evidence type="ECO:0000256" key="2">
    <source>
        <dbReference type="ARBA" id="ARBA00022777"/>
    </source>
</evidence>
<dbReference type="PANTHER" id="PTHR43527">
    <property type="entry name" value="4-DIPHOSPHOCYTIDYL-2-C-METHYL-D-ERYTHRITOL KINASE, CHLOROPLASTIC"/>
    <property type="match status" value="1"/>
</dbReference>
<dbReference type="GO" id="GO:0005524">
    <property type="term" value="F:ATP binding"/>
    <property type="evidence" value="ECO:0007669"/>
    <property type="project" value="UniProtKB-KW"/>
</dbReference>
<evidence type="ECO:0000256" key="3">
    <source>
        <dbReference type="ARBA" id="ARBA00022840"/>
    </source>
</evidence>
<feature type="non-terminal residue" evidence="4">
    <location>
        <position position="105"/>
    </location>
</feature>
<dbReference type="PANTHER" id="PTHR43527:SF2">
    <property type="entry name" value="4-DIPHOSPHOCYTIDYL-2-C-METHYL-D-ERYTHRITOL KINASE, CHLOROPLASTIC"/>
    <property type="match status" value="1"/>
</dbReference>
<name>A0A382K7A4_9ZZZZ</name>
<gene>
    <name evidence="4" type="ORF">METZ01_LOCUS272760</name>
</gene>
<dbReference type="InterPro" id="IPR014721">
    <property type="entry name" value="Ribsml_uS5_D2-typ_fold_subgr"/>
</dbReference>
<keyword evidence="3" id="KW-0067">ATP-binding</keyword>
<evidence type="ECO:0000313" key="4">
    <source>
        <dbReference type="EMBL" id="SVC19906.1"/>
    </source>
</evidence>
<proteinExistence type="predicted"/>
<protein>
    <recommendedName>
        <fullName evidence="5">4-(Cytidine 5'-diphospho)-2-C-methyl-D-erythritol kinase</fullName>
    </recommendedName>
</protein>
<keyword evidence="2" id="KW-0418">Kinase</keyword>
<evidence type="ECO:0000256" key="1">
    <source>
        <dbReference type="ARBA" id="ARBA00022741"/>
    </source>
</evidence>
<dbReference type="AlphaFoldDB" id="A0A382K7A4"/>
<dbReference type="GO" id="GO:0050515">
    <property type="term" value="F:4-(cytidine 5'-diphospho)-2-C-methyl-D-erythritol kinase activity"/>
    <property type="evidence" value="ECO:0007669"/>
    <property type="project" value="TreeGrafter"/>
</dbReference>
<dbReference type="SUPFAM" id="SSF54211">
    <property type="entry name" value="Ribosomal protein S5 domain 2-like"/>
    <property type="match status" value="1"/>
</dbReference>
<evidence type="ECO:0008006" key="5">
    <source>
        <dbReference type="Google" id="ProtNLM"/>
    </source>
</evidence>
<dbReference type="Gene3D" id="3.30.230.10">
    <property type="match status" value="1"/>
</dbReference>
<keyword evidence="1" id="KW-0547">Nucleotide-binding</keyword>